<dbReference type="GO" id="GO:0008234">
    <property type="term" value="F:cysteine-type peptidase activity"/>
    <property type="evidence" value="ECO:0007669"/>
    <property type="project" value="UniProtKB-KW"/>
</dbReference>
<name>A0A1V0M8I8_9ALPH</name>
<proteinExistence type="predicted"/>
<dbReference type="GO" id="GO:0039648">
    <property type="term" value="P:symbiont-mediated perturbation of host ubiquitin-like protein modification"/>
    <property type="evidence" value="ECO:0007669"/>
    <property type="project" value="UniProtKB-KW"/>
</dbReference>
<feature type="compositionally biased region" description="Low complexity" evidence="13">
    <location>
        <begin position="554"/>
        <end position="572"/>
    </location>
</feature>
<evidence type="ECO:0000256" key="11">
    <source>
        <dbReference type="ARBA" id="ARBA00022876"/>
    </source>
</evidence>
<keyword evidence="7" id="KW-0833">Ubl conjugation pathway</keyword>
<dbReference type="PANTHER" id="PTHR48125:SF10">
    <property type="entry name" value="OS12G0136300 PROTEIN"/>
    <property type="match status" value="1"/>
</dbReference>
<dbReference type="GO" id="GO:0019784">
    <property type="term" value="F:deNEDDylase activity"/>
    <property type="evidence" value="ECO:0007669"/>
    <property type="project" value="InterPro"/>
</dbReference>
<feature type="region of interest" description="Disordered" evidence="13">
    <location>
        <begin position="1"/>
        <end position="101"/>
    </location>
</feature>
<accession>A0A1V0M8I8</accession>
<evidence type="ECO:0000256" key="12">
    <source>
        <dbReference type="ARBA" id="ARBA00023200"/>
    </source>
</evidence>
<keyword evidence="5" id="KW-0645">Protease</keyword>
<feature type="compositionally biased region" description="Acidic residues" evidence="13">
    <location>
        <begin position="2676"/>
        <end position="2687"/>
    </location>
</feature>
<keyword evidence="4" id="KW-1130">Modulation of host ubiquitin pathway by virus</keyword>
<evidence type="ECO:0000256" key="10">
    <source>
        <dbReference type="ARBA" id="ARBA00022844"/>
    </source>
</evidence>
<evidence type="ECO:0000256" key="2">
    <source>
        <dbReference type="ARBA" id="ARBA00022580"/>
    </source>
</evidence>
<dbReference type="Pfam" id="PF04843">
    <property type="entry name" value="Herpes_teg_N"/>
    <property type="match status" value="1"/>
</dbReference>
<keyword evidence="6" id="KW-0677">Repeat</keyword>
<feature type="compositionally biased region" description="Acidic residues" evidence="13">
    <location>
        <begin position="2777"/>
        <end position="2786"/>
    </location>
</feature>
<keyword evidence="9" id="KW-0788">Thiol protease</keyword>
<feature type="region of interest" description="Disordered" evidence="13">
    <location>
        <begin position="2649"/>
        <end position="2687"/>
    </location>
</feature>
<evidence type="ECO:0000256" key="6">
    <source>
        <dbReference type="ARBA" id="ARBA00022737"/>
    </source>
</evidence>
<keyword evidence="3" id="KW-0945">Host-virus interaction</keyword>
<evidence type="ECO:0000313" key="15">
    <source>
        <dbReference type="EMBL" id="ARD71361.1"/>
    </source>
</evidence>
<feature type="compositionally biased region" description="Low complexity" evidence="13">
    <location>
        <begin position="2931"/>
        <end position="2941"/>
    </location>
</feature>
<dbReference type="Pfam" id="PF03586">
    <property type="entry name" value="Herpes_UL36"/>
    <property type="match status" value="1"/>
</dbReference>
<evidence type="ECO:0000256" key="3">
    <source>
        <dbReference type="ARBA" id="ARBA00022581"/>
    </source>
</evidence>
<organism evidence="15">
    <name type="scientific">Columbid alphaherpesvirus 1</name>
    <dbReference type="NCBI Taxonomy" id="93386"/>
    <lineage>
        <taxon>Viruses</taxon>
        <taxon>Duplodnaviria</taxon>
        <taxon>Heunggongvirae</taxon>
        <taxon>Peploviricota</taxon>
        <taxon>Herviviricetes</taxon>
        <taxon>Herpesvirales</taxon>
        <taxon>Orthoherpesviridae</taxon>
        <taxon>Alphaherpesvirinae</taxon>
        <taxon>Mardivirus</taxon>
        <taxon>Mardivirus columbidalpha1</taxon>
    </lineage>
</organism>
<feature type="region of interest" description="Disordered" evidence="13">
    <location>
        <begin position="2931"/>
        <end position="3060"/>
    </location>
</feature>
<dbReference type="SUPFAM" id="SSF54001">
    <property type="entry name" value="Cysteine proteinases"/>
    <property type="match status" value="1"/>
</dbReference>
<evidence type="ECO:0000256" key="13">
    <source>
        <dbReference type="SAM" id="MobiDB-lite"/>
    </source>
</evidence>
<feature type="compositionally biased region" description="Low complexity" evidence="13">
    <location>
        <begin position="2820"/>
        <end position="2836"/>
    </location>
</feature>
<keyword evidence="8" id="KW-0378">Hydrolase</keyword>
<feature type="compositionally biased region" description="Basic and acidic residues" evidence="13">
    <location>
        <begin position="1403"/>
        <end position="1413"/>
    </location>
</feature>
<dbReference type="PROSITE" id="PS51521">
    <property type="entry name" value="HTUSP"/>
    <property type="match status" value="1"/>
</dbReference>
<dbReference type="EMBL" id="KX589235">
    <property type="protein sequence ID" value="ARD71361.1"/>
    <property type="molecule type" value="Genomic_DNA"/>
</dbReference>
<dbReference type="Gene3D" id="3.90.70.120">
    <property type="match status" value="1"/>
</dbReference>
<feature type="compositionally biased region" description="Acidic residues" evidence="13">
    <location>
        <begin position="428"/>
        <end position="447"/>
    </location>
</feature>
<dbReference type="PANTHER" id="PTHR48125">
    <property type="entry name" value="LP07818P1"/>
    <property type="match status" value="1"/>
</dbReference>
<dbReference type="InterPro" id="IPR038765">
    <property type="entry name" value="Papain-like_cys_pep_sf"/>
</dbReference>
<dbReference type="InterPro" id="IPR006928">
    <property type="entry name" value="Herpes_teg_USP"/>
</dbReference>
<feature type="region of interest" description="Disordered" evidence="13">
    <location>
        <begin position="3089"/>
        <end position="3216"/>
    </location>
</feature>
<sequence>MARGKTTLRSRYNNDDEDDDGEGWWRLSVGDDALRSRTRVRGERGSSDQRRHKADRGGPPQPAGRRRAMVILTPPTDERAPPVQPPPLPSSPSSPPPPLIPGQVTNLDHNDWAKAVVESSGVSVVAVGFRNQYSPDLGRGSSVSCLRSSLAFLRVAFAYGIRSALSAEAIDRMLLQGIEWTAATTAAGKNFSMCYPHDLPDRILSQEAGGDLYAVLSSTYGEMPFYADDETAAVFLETQMSMRRFLDRVWIGRTGDTYCLLVIGAVGVGMYRSGDDVYLFDPHGHGEITQACVVRVTVGGLYKYLTSYADPAADIPWTGTFVYFVTTGPEPATREELRAAVSRLYGTADVVEWATENKHAAVVVSADYDPTVRPQPAVTRIVVGLAPVHAVDDGGGGGGDGGGGGGGAAVGSTDSGDRVDASDPGAEMVDDWNRDDEEEDEFYDADDSAPRPADEEDEMELPANVALPPSSGDEDSGANVWEVALAEPAPHPAYSIADRTADEELPSVPQTPPRGSRKRFGGKKRMRPVWTPPSSTENIAAERSARATRRKQTRSGGQRRSASSRTGLSGSSTELAVAIPDVTYAPHAPDAADFEEGALPRGSDAASAGPEPDYAAYLRNRPIFNPHHSISGSDGTAREGLWSDEYLAPSPLDGLFEKVRDVGEAIDAGLNTVVWVMRSSDGESDLLSLCMLDAFTRLFAYVIENGATTTPQRGSIVAPETAALLATFPIPTAFSAFIASTGMSLSEASLHSELIASVKEENAAIGGLALAKLVLVALEVDEITDALHGVLDSLEAELSAMDPSGSYEYMAAALVRELQKNPGGLYSETTSLHPSPSLTERVVNMCESVHAREEASRRSASLIAREIAAIDAGIRLMRSTFDTFFMGGTGEEMQTAPATVDVSAKAVTRRLAELAKAAQTAVGEGIGEYVVKVARYSAGVALSDDISSAKFRIDTNITQQGLSRMLSSLKTLDEELAHVASLADALQPHQVDRSMEASTLRDMITLGADLSTDENLVAWKALLVGAQAGGWVDRKTVDALLRDVDAINERAARRATAATELERFDALSAEVDRYAGGQDSADLAILDALVKSTEELLGAAKILLDTPRISSALDAHTKRRVASRRAEAETLLEASRNRSGLLKAALETTYASLRNILRPLQKFVGLRNLSATFRTISDSVPGDLGTLDSIIASAPSDIVGQLRTDLWTLVAQYKDVLEHPDATTGSALAGLGVSFALAIRVILGRHGEYPTASVFFGKHADAVAEAVSASVADPRSTAKAAKTVEVLRAAVRDVDKAAAVSAMRAEDTAEAAVAERGDAFLFLKHLLHHAEASLVSAREAEWREGAIKKLRDVAEDVARATGHVRSADPKTADDRQRAQLADEVAHTVRTASAAVEAVEREAGEIASGHDGRGRAPSPQERQQEGELVKVAAAVRQRIAEADAAYATYERQHTEARGVREREAWTRAVDGALARAETRSEFDVAELRGLANAASAGGYSTAQFKSRAERVLDIHLKTVRRAVETVLQFNPYTPENMRNKTMPPIALLRDITWGDAFMAAEANYSDLFGTDCEPLMSALRVSLMIIMHASAGSGAPDYYSLMGVLEKESRTFPQLAKYVEFYRKGHGEFTALVTRLDVLKADIVQAVGRIPSEISRALEEVTLVRSPELARQALERGVNLVVPSEAVIEAALGALRREDRNLYKGTAYEEYVTQAMRRDSDDAKVALDTARASRAEATERAKVILREVADAADAANKDAAENLANLKNLLRLAPIPAHVSKALEKANSPEDVVTQAALLLAKIEEADELDVQAVEMAAAARAIIDSHPLTALIDETGPMTPYTERIAALVDLRHKVDELKASLASAETAWDDAWINFTRERDRAGRSSEGYAAANQRAMQLLVTSNAITALRSDDAFRRLPAKTVGQIETKLAERGPALHSFLDSVKELDSFTKQLDAVLERVPEAFARGQLRHLAERYDILIKSVPKWYAAKTARYRQLIDLRLSLYAEYAGLKIAGISDADEPQLCPNDLVAAGGAGNAALPGTPDGLLKARIASWMGSKVMTTLQEASSDLDMGGRPTYLTASVKPLRYTMCYRTVCDKLGAVLCDPNSRSLRPPIPREPQTCAAMDAAAGILSDVLSMRLEYTHASGDRFERFSRFVRTKRSDWLPGENARALSETYTALIATTISRRTSGKWSDVYIFPGITGPTSDREEIRAALTATGRSGSGAKPVRFDPADIMVAIMAWVPNHLVSFSRLDLVRQHEFMDSTLISALNAALSNAVFINCLATPSGGGSAPPGARPLSLHGSEYDPSAGGLFAVRFSDWRQGRVSDLDPLKPWEEGGAEAAAGLAKIRAAVPSRMLTTITVLARMCIPPSALSAMWTAMRPDDADQDVKTYDDAITARLDLASTLDAASSSSSSSLSASAVLTDAGQASAFSGQDEPRPLYEPTGRTCTFTVVSAPSSDLSTVSAMDIAAAATLFGARVVVAAECVGAFSVESGLTLCIRLFDSRAGSRGCYLEPSAVSTDLMSWGYKLLSADVNHVENACLSQQLEYLSSLVASKPLASAPPCLIVTDDKMRPKRVLWAKPIHEPLPAVRLISESDEVIAELPYVEVDDVGGATDAIARDYMNMTDINTIADFFADERRRYPTPRYQGDVTDDRSEETSYPSLPSSYDTELESEGFGDDDSFVLTGIDDYMPIDDESIWGRFLTDEERSRAPYRTPRPVPPPELPPLPPSPIDVKPPTIDTDTDADGGDGDTDGDGDGGDSDGGELPGWDVEESESELPVEERRDELQPDVEPSGAPVELPDIPELEDERSPRSSQSTPPPLHLELLELLQEESEDELTPEPSPHPLVIDLQALEPQPDPVWPGAGEPAVGPSIKPKPRPRPPPKNRRTIPASYSNVRTASALDGLEDPAESAPRVPIIVPTIIIDDGSGSSSSAREEWPRSREDEMAAEVEVPIITDGGTGEDWGVWDAGGKQPAPGATAYPLPRPFRERKIWPGKRPDDAGPRKPAGGMRSWTPSANIRTALSKYGGDERAFPPPTIIEAGEGELGDAGGAASVPVRDAALEPAPTSRPEYAGPVIIPVASADSDEETGLTASRIWKPTPRPFPPVPRPPVQPDESARRPVARTTVINKPASRVQMRVNVTAEADKGNRAQHIPLPPSEGESEYSTDDEPLTASEDDYEEEEQQEPCSSGEEAEGDGRHKPSSKYPKGRVIASDDLLTRRDFRKASRGALYSLMRACALIAGRIAQVRKELGSKTMDLTVDILKIKMILLG</sequence>
<keyword evidence="16" id="KW-1185">Reference proteome</keyword>
<feature type="region of interest" description="Disordered" evidence="13">
    <location>
        <begin position="498"/>
        <end position="572"/>
    </location>
</feature>
<feature type="region of interest" description="Disordered" evidence="13">
    <location>
        <begin position="1403"/>
        <end position="1425"/>
    </location>
</feature>
<keyword evidence="11" id="KW-1127">Modulation of host ubiquitin pathway by viral deubiquitinase</keyword>
<protein>
    <submittedName>
        <fullName evidence="15">Large tegument protein</fullName>
    </submittedName>
</protein>
<keyword evidence="12" id="KW-1035">Host cytoplasm</keyword>
<keyword evidence="1" id="KW-1048">Host nucleus</keyword>
<evidence type="ECO:0000256" key="1">
    <source>
        <dbReference type="ARBA" id="ARBA00022562"/>
    </source>
</evidence>
<feature type="compositionally biased region" description="Basic residues" evidence="13">
    <location>
        <begin position="515"/>
        <end position="527"/>
    </location>
</feature>
<evidence type="ECO:0000256" key="8">
    <source>
        <dbReference type="ARBA" id="ARBA00022801"/>
    </source>
</evidence>
<feature type="compositionally biased region" description="Pro residues" evidence="13">
    <location>
        <begin position="3108"/>
        <end position="3121"/>
    </location>
</feature>
<feature type="compositionally biased region" description="Pro residues" evidence="13">
    <location>
        <begin position="82"/>
        <end position="100"/>
    </location>
</feature>
<dbReference type="GO" id="GO:0006508">
    <property type="term" value="P:proteolysis"/>
    <property type="evidence" value="ECO:0007669"/>
    <property type="project" value="UniProtKB-KW"/>
</dbReference>
<reference evidence="15" key="1">
    <citation type="journal article" date="2017" name="Arch. Virol.">
        <title>Complete genome sequence and evolution analysis of a columbid herpesvirus type 1 from feral pigeon in China.</title>
        <authorList>
            <person name="Guo Y."/>
            <person name="Li S."/>
            <person name="Sun X."/>
            <person name="He Y."/>
            <person name="Zhao H."/>
            <person name="Wang Y."/>
            <person name="Zhao P."/>
            <person name="Xing M."/>
        </authorList>
    </citation>
    <scope>NUCLEOTIDE SEQUENCE [LARGE SCALE GENOMIC DNA]</scope>
    <source>
        <strain evidence="15">HLJ</strain>
    </source>
</reference>
<feature type="compositionally biased region" description="Acidic residues" evidence="13">
    <location>
        <begin position="2748"/>
        <end position="2770"/>
    </location>
</feature>
<feature type="compositionally biased region" description="Acidic residues" evidence="13">
    <location>
        <begin position="2837"/>
        <end position="2846"/>
    </location>
</feature>
<feature type="domain" description="Peptidase C76" evidence="14">
    <location>
        <begin position="125"/>
        <end position="347"/>
    </location>
</feature>
<evidence type="ECO:0000313" key="16">
    <source>
        <dbReference type="Proteomes" id="UP000202345"/>
    </source>
</evidence>
<evidence type="ECO:0000259" key="14">
    <source>
        <dbReference type="PROSITE" id="PS51521"/>
    </source>
</evidence>
<feature type="compositionally biased region" description="Basic and acidic residues" evidence="13">
    <location>
        <begin position="32"/>
        <end position="49"/>
    </location>
</feature>
<feature type="compositionally biased region" description="Gly residues" evidence="13">
    <location>
        <begin position="393"/>
        <end position="409"/>
    </location>
</feature>
<evidence type="ECO:0000256" key="9">
    <source>
        <dbReference type="ARBA" id="ARBA00022807"/>
    </source>
</evidence>
<feature type="region of interest" description="Disordered" evidence="13">
    <location>
        <begin position="2716"/>
        <end position="2903"/>
    </location>
</feature>
<feature type="compositionally biased region" description="Basic and acidic residues" evidence="13">
    <location>
        <begin position="2942"/>
        <end position="2953"/>
    </location>
</feature>
<feature type="region of interest" description="Disordered" evidence="13">
    <location>
        <begin position="393"/>
        <end position="477"/>
    </location>
</feature>
<dbReference type="InterPro" id="IPR005210">
    <property type="entry name" value="Herpes_LT_deneddylase"/>
</dbReference>
<evidence type="ECO:0000256" key="7">
    <source>
        <dbReference type="ARBA" id="ARBA00022786"/>
    </source>
</evidence>
<dbReference type="Proteomes" id="UP000202345">
    <property type="component" value="Segment"/>
</dbReference>
<evidence type="ECO:0000256" key="4">
    <source>
        <dbReference type="ARBA" id="ARBA00022662"/>
    </source>
</evidence>
<feature type="compositionally biased region" description="Polar residues" evidence="13">
    <location>
        <begin position="2665"/>
        <end position="2675"/>
    </location>
</feature>
<keyword evidence="10" id="KW-0946">Virion</keyword>
<feature type="compositionally biased region" description="Acidic residues" evidence="13">
    <location>
        <begin position="3169"/>
        <end position="3193"/>
    </location>
</feature>
<feature type="compositionally biased region" description="Basic and acidic residues" evidence="13">
    <location>
        <begin position="2994"/>
        <end position="3011"/>
    </location>
</feature>
<gene>
    <name evidence="15" type="ORF">CoHVHLJ_050</name>
</gene>
<keyword evidence="2" id="KW-0920">Virion tegument</keyword>
<feature type="compositionally biased region" description="Pro residues" evidence="13">
    <location>
        <begin position="2722"/>
        <end position="2738"/>
    </location>
</feature>
<dbReference type="GO" id="GO:0044423">
    <property type="term" value="C:virion component"/>
    <property type="evidence" value="ECO:0007669"/>
    <property type="project" value="UniProtKB-KW"/>
</dbReference>
<evidence type="ECO:0000256" key="5">
    <source>
        <dbReference type="ARBA" id="ARBA00022670"/>
    </source>
</evidence>
<feature type="region of interest" description="Disordered" evidence="13">
    <location>
        <begin position="593"/>
        <end position="612"/>
    </location>
</feature>
<feature type="compositionally biased region" description="Basic residues" evidence="13">
    <location>
        <begin position="2883"/>
        <end position="2895"/>
    </location>
</feature>
<dbReference type="GO" id="GO:0039693">
    <property type="term" value="P:viral DNA genome replication"/>
    <property type="evidence" value="ECO:0007669"/>
    <property type="project" value="InterPro"/>
</dbReference>